<keyword evidence="3" id="KW-1185">Reference proteome</keyword>
<proteinExistence type="predicted"/>
<evidence type="ECO:0000256" key="1">
    <source>
        <dbReference type="SAM" id="MobiDB-lite"/>
    </source>
</evidence>
<evidence type="ECO:0000313" key="2">
    <source>
        <dbReference type="EMBL" id="GAA2054516.1"/>
    </source>
</evidence>
<dbReference type="EMBL" id="BAAANQ010000005">
    <property type="protein sequence ID" value="GAA2054516.1"/>
    <property type="molecule type" value="Genomic_DNA"/>
</dbReference>
<dbReference type="Gene3D" id="3.40.50.360">
    <property type="match status" value="1"/>
</dbReference>
<dbReference type="InterPro" id="IPR029039">
    <property type="entry name" value="Flavoprotein-like_sf"/>
</dbReference>
<accession>A0ABN2V7J2</accession>
<name>A0ABN2V7J2_9ACTN</name>
<feature type="region of interest" description="Disordered" evidence="1">
    <location>
        <begin position="1"/>
        <end position="24"/>
    </location>
</feature>
<gene>
    <name evidence="2" type="ORF">GCM10009757_30310</name>
</gene>
<protein>
    <submittedName>
        <fullName evidence="2">Uncharacterized protein</fullName>
    </submittedName>
</protein>
<organism evidence="2 3">
    <name type="scientific">Streptomyces cheonanensis</name>
    <dbReference type="NCBI Taxonomy" id="312720"/>
    <lineage>
        <taxon>Bacteria</taxon>
        <taxon>Bacillati</taxon>
        <taxon>Actinomycetota</taxon>
        <taxon>Actinomycetes</taxon>
        <taxon>Kitasatosporales</taxon>
        <taxon>Streptomycetaceae</taxon>
        <taxon>Streptomyces</taxon>
    </lineage>
</organism>
<evidence type="ECO:0000313" key="3">
    <source>
        <dbReference type="Proteomes" id="UP001403094"/>
    </source>
</evidence>
<reference evidence="2 3" key="1">
    <citation type="journal article" date="2019" name="Int. J. Syst. Evol. Microbiol.">
        <title>The Global Catalogue of Microorganisms (GCM) 10K type strain sequencing project: providing services to taxonomists for standard genome sequencing and annotation.</title>
        <authorList>
            <consortium name="The Broad Institute Genomics Platform"/>
            <consortium name="The Broad Institute Genome Sequencing Center for Infectious Disease"/>
            <person name="Wu L."/>
            <person name="Ma J."/>
        </authorList>
    </citation>
    <scope>NUCLEOTIDE SEQUENCE [LARGE SCALE GENOMIC DNA]</scope>
    <source>
        <strain evidence="2 3">JCM 14549</strain>
    </source>
</reference>
<sequence length="100" mass="11159">MAAQGDRLRRPGGTSRTKSGGGASGGLLAIEQLRQVFNELQAHTVRDYLAFPRYYQLFDESGALREPKEPEAAAQAMLDQLHWWASVLRDARRDRPHPAA</sequence>
<dbReference type="Proteomes" id="UP001403094">
    <property type="component" value="Unassembled WGS sequence"/>
</dbReference>
<comment type="caution">
    <text evidence="2">The sequence shown here is derived from an EMBL/GenBank/DDBJ whole genome shotgun (WGS) entry which is preliminary data.</text>
</comment>
<dbReference type="SUPFAM" id="SSF52218">
    <property type="entry name" value="Flavoproteins"/>
    <property type="match status" value="1"/>
</dbReference>